<dbReference type="InterPro" id="IPR036322">
    <property type="entry name" value="WD40_repeat_dom_sf"/>
</dbReference>
<keyword evidence="8" id="KW-1185">Reference proteome</keyword>
<dbReference type="InterPro" id="IPR015943">
    <property type="entry name" value="WD40/YVTN_repeat-like_dom_sf"/>
</dbReference>
<proteinExistence type="inferred from homology"/>
<evidence type="ECO:0000313" key="8">
    <source>
        <dbReference type="Proteomes" id="UP001447188"/>
    </source>
</evidence>
<dbReference type="InterPro" id="IPR037593">
    <property type="entry name" value="MIOS/Sea4"/>
</dbReference>
<evidence type="ECO:0008006" key="9">
    <source>
        <dbReference type="Google" id="ProtNLM"/>
    </source>
</evidence>
<protein>
    <recommendedName>
        <fullName evidence="9">WD repeat protein mio zinc-ribbon like domain-containing protein</fullName>
    </recommendedName>
</protein>
<dbReference type="InterPro" id="IPR031488">
    <property type="entry name" value="Zn_ribbon_mio"/>
</dbReference>
<evidence type="ECO:0000256" key="1">
    <source>
        <dbReference type="ARBA" id="ARBA00009713"/>
    </source>
</evidence>
<dbReference type="Proteomes" id="UP001447188">
    <property type="component" value="Unassembled WGS sequence"/>
</dbReference>
<feature type="domain" description="GATOR2 complex protein MIO zinc-ribbon like" evidence="5">
    <location>
        <begin position="921"/>
        <end position="949"/>
    </location>
</feature>
<accession>A0ABR3G7W6</accession>
<evidence type="ECO:0000256" key="2">
    <source>
        <dbReference type="ARBA" id="ARBA00022574"/>
    </source>
</evidence>
<evidence type="ECO:0000256" key="3">
    <source>
        <dbReference type="ARBA" id="ARBA00022737"/>
    </source>
</evidence>
<dbReference type="Gene3D" id="2.130.10.10">
    <property type="entry name" value="YVTN repeat-like/Quinoprotein amine dehydrogenase"/>
    <property type="match status" value="1"/>
</dbReference>
<dbReference type="Pfam" id="PF17034">
    <property type="entry name" value="zinc_ribbon_16"/>
    <property type="match status" value="1"/>
</dbReference>
<dbReference type="InterPro" id="IPR049092">
    <property type="entry name" value="MIOS_a-sol"/>
</dbReference>
<evidence type="ECO:0000256" key="4">
    <source>
        <dbReference type="SAM" id="MobiDB-lite"/>
    </source>
</evidence>
<keyword evidence="3" id="KW-0677">Repeat</keyword>
<reference evidence="7 8" key="1">
    <citation type="submission" date="2024-02" db="EMBL/GenBank/DDBJ databases">
        <title>Discinaceae phylogenomics.</title>
        <authorList>
            <person name="Dirks A.C."/>
            <person name="James T.Y."/>
        </authorList>
    </citation>
    <scope>NUCLEOTIDE SEQUENCE [LARGE SCALE GENOMIC DNA]</scope>
    <source>
        <strain evidence="7 8">ACD0624</strain>
    </source>
</reference>
<evidence type="ECO:0000313" key="7">
    <source>
        <dbReference type="EMBL" id="KAL0632044.1"/>
    </source>
</evidence>
<sequence>MNTGASIRWSPHSTTDNQRFLKINSRDHELNLYNISQECFDWSPVQEDLVSVGQSSGEALLLKLSNNTPIRLPVKHERSCNSISFNCTGKLLATALDKVRNDFCLNIWDINQRLSSSGSEAVRPARQLASSEAVPSVRFFREHPDVLVCGVNYRWIKSYDLRDSPVNPIFALPSRCSQGISLDLDTNYFASHSDDGVIAVWDRRCLRGVTTTNDSPWALMFNRPTDEHGRVGGQIVSLRYSNTKAGTFAVLNNAGGLRIYETGKISDPEPQHTSSLGIFTPTGIVTPGAPEFNKSRKGWRESASSLLDGTRMNGGSSGSRTPNPRQEPGETLLVTRINDVIAPSRLAKNDRRVVSFDWICSGTPNRGDPLRTICLRADGTPDIIICSGSGTSLAFGSRNGLLITAGKDLNIIPSPLTSLEPKLSDATEIATEIAKHPDSNPDPDSPVGSPGGRLGMHEGRRIARSNSLVRPEDFLYDASDILCNDMCVVMRRRVEGGYEMDCTKNVELVREQYLKDLWQWLAGATEAAANNGMVAGLVDMSYMGVLGIWNSGAGFPPSQEGVMNRLTHGRWPKAEDWTAAIAEINTRAHREDFKGPTNYPEQRRLALAICGWDFGASELESELQKLEKNGEYAKAAGWAMFNGEIKRCIQTLSNGGQQMKVMSTAVAGYYSHAQMAMASPQLGVTASTETAKNANIWKELCREMAVELDEPYLRAVFAYVSNGEWREVLDELGLPIRERLLIALRWLGDDELTEYLEGLTAQVIEDGDVDGIVLTGICGKAMDLLQVYVNRKGDVQTASLVAGFAVPRYFEDDRVGYWVESYRQLLNSWRLFHARAKFDVARGKKSRNRNGSMTINDVQRQVYVRCTYCDRNISHGASHSSAAKPAGSKPNMNPREKAQTASAPLGANAPTKAHGADPSRMFMKATVCPQCKKSLPRCAVCLLNLGTKYYKKSVEGAQGNKGSDDGKATEPESDYDRWLVSSSFLLLNR</sequence>
<organism evidence="7 8">
    <name type="scientific">Discina gigas</name>
    <dbReference type="NCBI Taxonomy" id="1032678"/>
    <lineage>
        <taxon>Eukaryota</taxon>
        <taxon>Fungi</taxon>
        <taxon>Dikarya</taxon>
        <taxon>Ascomycota</taxon>
        <taxon>Pezizomycotina</taxon>
        <taxon>Pezizomycetes</taxon>
        <taxon>Pezizales</taxon>
        <taxon>Discinaceae</taxon>
        <taxon>Discina</taxon>
    </lineage>
</organism>
<comment type="similarity">
    <text evidence="1">Belongs to the WD repeat mio family.</text>
</comment>
<comment type="caution">
    <text evidence="7">The sequence shown here is derived from an EMBL/GenBank/DDBJ whole genome shotgun (WGS) entry which is preliminary data.</text>
</comment>
<dbReference type="PANTHER" id="PTHR16453">
    <property type="entry name" value="WD40 DOMAIN-CONTAINING PROTEIN MIO FAMILY MEMBER"/>
    <property type="match status" value="1"/>
</dbReference>
<feature type="domain" description="MIOS-like alpha-solenoid" evidence="6">
    <location>
        <begin position="490"/>
        <end position="744"/>
    </location>
</feature>
<name>A0ABR3G7W6_9PEZI</name>
<feature type="region of interest" description="Disordered" evidence="4">
    <location>
        <begin position="876"/>
        <end position="917"/>
    </location>
</feature>
<keyword evidence="2" id="KW-0853">WD repeat</keyword>
<feature type="region of interest" description="Disordered" evidence="4">
    <location>
        <begin position="306"/>
        <end position="328"/>
    </location>
</feature>
<dbReference type="EMBL" id="JBBBZM010000191">
    <property type="protein sequence ID" value="KAL0632044.1"/>
    <property type="molecule type" value="Genomic_DNA"/>
</dbReference>
<evidence type="ECO:0000259" key="5">
    <source>
        <dbReference type="Pfam" id="PF17034"/>
    </source>
</evidence>
<dbReference type="Pfam" id="PF21719">
    <property type="entry name" value="MIOS_a-sol"/>
    <property type="match status" value="1"/>
</dbReference>
<evidence type="ECO:0000259" key="6">
    <source>
        <dbReference type="Pfam" id="PF21719"/>
    </source>
</evidence>
<gene>
    <name evidence="7" type="ORF">Q9L58_009075</name>
</gene>
<dbReference type="SUPFAM" id="SSF50978">
    <property type="entry name" value="WD40 repeat-like"/>
    <property type="match status" value="1"/>
</dbReference>
<dbReference type="PANTHER" id="PTHR16453:SF9">
    <property type="entry name" value="GATOR COMPLEX PROTEIN MIOS"/>
    <property type="match status" value="1"/>
</dbReference>
<feature type="region of interest" description="Disordered" evidence="4">
    <location>
        <begin position="433"/>
        <end position="456"/>
    </location>
</feature>